<keyword evidence="3" id="KW-1185">Reference proteome</keyword>
<dbReference type="AlphaFoldDB" id="A0AAX6HEY7"/>
<evidence type="ECO:0000313" key="3">
    <source>
        <dbReference type="Proteomes" id="UP001140949"/>
    </source>
</evidence>
<dbReference type="Proteomes" id="UP001140949">
    <property type="component" value="Unassembled WGS sequence"/>
</dbReference>
<evidence type="ECO:0000313" key="1">
    <source>
        <dbReference type="EMBL" id="KAJ6794774.1"/>
    </source>
</evidence>
<gene>
    <name evidence="1" type="ORF">M6B38_229690</name>
    <name evidence="2" type="ORF">M6B38_316990</name>
</gene>
<sequence>MVAGTLATRPMAGVNTWLTEGLVWVYICFPGVIGNWHRYIYTVREGREWVGQENDREDRVVVGMAYLILFKIT</sequence>
<reference evidence="2" key="2">
    <citation type="submission" date="2023-04" db="EMBL/GenBank/DDBJ databases">
        <authorList>
            <person name="Bruccoleri R.E."/>
            <person name="Oakeley E.J."/>
            <person name="Faust A.-M."/>
            <person name="Dessus-Babus S."/>
            <person name="Altorfer M."/>
            <person name="Burckhardt D."/>
            <person name="Oertli M."/>
            <person name="Naumann U."/>
            <person name="Petersen F."/>
            <person name="Wong J."/>
        </authorList>
    </citation>
    <scope>NUCLEOTIDE SEQUENCE</scope>
    <source>
        <strain evidence="2">GSM-AAB239-AS_SAM_17_03QT</strain>
        <tissue evidence="2">Leaf</tissue>
    </source>
</reference>
<proteinExistence type="predicted"/>
<dbReference type="EMBL" id="JANAVB010042052">
    <property type="protein sequence ID" value="KAJ6794774.1"/>
    <property type="molecule type" value="Genomic_DNA"/>
</dbReference>
<comment type="caution">
    <text evidence="2">The sequence shown here is derived from an EMBL/GenBank/DDBJ whole genome shotgun (WGS) entry which is preliminary data.</text>
</comment>
<accession>A0AAX6HEY7</accession>
<organism evidence="2 3">
    <name type="scientific">Iris pallida</name>
    <name type="common">Sweet iris</name>
    <dbReference type="NCBI Taxonomy" id="29817"/>
    <lineage>
        <taxon>Eukaryota</taxon>
        <taxon>Viridiplantae</taxon>
        <taxon>Streptophyta</taxon>
        <taxon>Embryophyta</taxon>
        <taxon>Tracheophyta</taxon>
        <taxon>Spermatophyta</taxon>
        <taxon>Magnoliopsida</taxon>
        <taxon>Liliopsida</taxon>
        <taxon>Asparagales</taxon>
        <taxon>Iridaceae</taxon>
        <taxon>Iridoideae</taxon>
        <taxon>Irideae</taxon>
        <taxon>Iris</taxon>
    </lineage>
</organism>
<name>A0AAX6HEY7_IRIPA</name>
<dbReference type="EMBL" id="JANAVB010010193">
    <property type="protein sequence ID" value="KAJ6839248.1"/>
    <property type="molecule type" value="Genomic_DNA"/>
</dbReference>
<reference evidence="2" key="1">
    <citation type="journal article" date="2023" name="GigaByte">
        <title>Genome assembly of the bearded iris, Iris pallida Lam.</title>
        <authorList>
            <person name="Bruccoleri R.E."/>
            <person name="Oakeley E.J."/>
            <person name="Faust A.M.E."/>
            <person name="Altorfer M."/>
            <person name="Dessus-Babus S."/>
            <person name="Burckhardt D."/>
            <person name="Oertli M."/>
            <person name="Naumann U."/>
            <person name="Petersen F."/>
            <person name="Wong J."/>
        </authorList>
    </citation>
    <scope>NUCLEOTIDE SEQUENCE</scope>
    <source>
        <strain evidence="2">GSM-AAB239-AS_SAM_17_03QT</strain>
    </source>
</reference>
<evidence type="ECO:0000313" key="2">
    <source>
        <dbReference type="EMBL" id="KAJ6839248.1"/>
    </source>
</evidence>
<protein>
    <submittedName>
        <fullName evidence="2">Splicing factor PWI domain-containing protein</fullName>
    </submittedName>
</protein>